<evidence type="ECO:0000256" key="5">
    <source>
        <dbReference type="ARBA" id="ARBA00022679"/>
    </source>
</evidence>
<keyword evidence="6 9" id="KW-0812">Transmembrane</keyword>
<feature type="transmembrane region" description="Helical" evidence="9">
    <location>
        <begin position="6"/>
        <end position="30"/>
    </location>
</feature>
<evidence type="ECO:0000256" key="4">
    <source>
        <dbReference type="ARBA" id="ARBA00022676"/>
    </source>
</evidence>
<dbReference type="GO" id="GO:0008120">
    <property type="term" value="F:ceramide glucosyltransferase activity"/>
    <property type="evidence" value="ECO:0007669"/>
    <property type="project" value="TreeGrafter"/>
</dbReference>
<keyword evidence="5 10" id="KW-0808">Transferase</keyword>
<evidence type="ECO:0000256" key="2">
    <source>
        <dbReference type="ARBA" id="ARBA00004760"/>
    </source>
</evidence>
<dbReference type="PANTHER" id="PTHR12726:SF0">
    <property type="entry name" value="CERAMIDE GLUCOSYLTRANSFERASE"/>
    <property type="match status" value="1"/>
</dbReference>
<evidence type="ECO:0000256" key="6">
    <source>
        <dbReference type="ARBA" id="ARBA00022692"/>
    </source>
</evidence>
<dbReference type="GO" id="GO:0006679">
    <property type="term" value="P:glucosylceramide biosynthetic process"/>
    <property type="evidence" value="ECO:0007669"/>
    <property type="project" value="TreeGrafter"/>
</dbReference>
<keyword evidence="11" id="KW-1185">Reference proteome</keyword>
<dbReference type="EMBL" id="CP063849">
    <property type="protein sequence ID" value="QOY86935.1"/>
    <property type="molecule type" value="Genomic_DNA"/>
</dbReference>
<dbReference type="AlphaFoldDB" id="A0A7S7SKE1"/>
<accession>A0A7S7SKE1</accession>
<reference evidence="10 11" key="1">
    <citation type="submission" date="2020-10" db="EMBL/GenBank/DDBJ databases">
        <title>Complete genome sequence of Paludibaculum fermentans P105T, a facultatively anaerobic acidobacterium capable of dissimilatory Fe(III) reduction.</title>
        <authorList>
            <person name="Dedysh S.N."/>
            <person name="Beletsky A.V."/>
            <person name="Kulichevskaya I.S."/>
            <person name="Mardanov A.V."/>
            <person name="Ravin N.V."/>
        </authorList>
    </citation>
    <scope>NUCLEOTIDE SEQUENCE [LARGE SCALE GENOMIC DNA]</scope>
    <source>
        <strain evidence="10 11">P105</strain>
    </source>
</reference>
<evidence type="ECO:0000256" key="3">
    <source>
        <dbReference type="ARBA" id="ARBA00004991"/>
    </source>
</evidence>
<feature type="transmembrane region" description="Helical" evidence="9">
    <location>
        <begin position="330"/>
        <end position="352"/>
    </location>
</feature>
<evidence type="ECO:0000256" key="7">
    <source>
        <dbReference type="ARBA" id="ARBA00022989"/>
    </source>
</evidence>
<protein>
    <submittedName>
        <fullName evidence="10">Glycosyltransferase</fullName>
    </submittedName>
</protein>
<evidence type="ECO:0000256" key="1">
    <source>
        <dbReference type="ARBA" id="ARBA00004141"/>
    </source>
</evidence>
<dbReference type="KEGG" id="pfer:IRI77_29800"/>
<dbReference type="Proteomes" id="UP000593892">
    <property type="component" value="Chromosome"/>
</dbReference>
<dbReference type="CDD" id="cd02520">
    <property type="entry name" value="Glucosylceramide_synthase"/>
    <property type="match status" value="1"/>
</dbReference>
<feature type="transmembrane region" description="Helical" evidence="9">
    <location>
        <begin position="302"/>
        <end position="324"/>
    </location>
</feature>
<keyword evidence="4" id="KW-0328">Glycosyltransferase</keyword>
<dbReference type="Pfam" id="PF13506">
    <property type="entry name" value="Glyco_transf_21"/>
    <property type="match status" value="1"/>
</dbReference>
<organism evidence="10 11">
    <name type="scientific">Paludibaculum fermentans</name>
    <dbReference type="NCBI Taxonomy" id="1473598"/>
    <lineage>
        <taxon>Bacteria</taxon>
        <taxon>Pseudomonadati</taxon>
        <taxon>Acidobacteriota</taxon>
        <taxon>Terriglobia</taxon>
        <taxon>Bryobacterales</taxon>
        <taxon>Bryobacteraceae</taxon>
        <taxon>Paludibaculum</taxon>
    </lineage>
</organism>
<comment type="pathway">
    <text evidence="3">Sphingolipid metabolism.</text>
</comment>
<evidence type="ECO:0000256" key="8">
    <source>
        <dbReference type="ARBA" id="ARBA00023136"/>
    </source>
</evidence>
<keyword evidence="8 9" id="KW-0472">Membrane</keyword>
<dbReference type="InterPro" id="IPR029044">
    <property type="entry name" value="Nucleotide-diphossugar_trans"/>
</dbReference>
<name>A0A7S7SKE1_PALFE</name>
<evidence type="ECO:0000313" key="10">
    <source>
        <dbReference type="EMBL" id="QOY86935.1"/>
    </source>
</evidence>
<keyword evidence="7 9" id="KW-1133">Transmembrane helix</keyword>
<evidence type="ECO:0000256" key="9">
    <source>
        <dbReference type="SAM" id="Phobius"/>
    </source>
</evidence>
<proteinExistence type="predicted"/>
<dbReference type="InterPro" id="IPR025993">
    <property type="entry name" value="Ceramide_glucosylTrfase"/>
</dbReference>
<dbReference type="RefSeq" id="WP_194448604.1">
    <property type="nucleotide sequence ID" value="NZ_CP063849.1"/>
</dbReference>
<dbReference type="PANTHER" id="PTHR12726">
    <property type="entry name" value="CERAMIDE GLUCOSYLTRANSFERASE"/>
    <property type="match status" value="1"/>
</dbReference>
<sequence length="375" mass="40983">MLSLAILIAGAVAVGYQATALLACLIHWGVARLRYRKPPTGPRPPISILKPVRGLDSGFAAAIRSHAEQDYPEYEILFGVRDLDDPAVPAIRCLMESYPKLPIRLIHCPADAPNGKVAILLELEKHAKHAVLLVNDADISVPRDYLQRVVSPLEEKKTGVVTCLYRATAASVAGQWEALGIATDFIPSTLVAPLVGVKEFGLGSTLCFRAEDLKAIGGFESLKDYIADDYQLAKRITQLGRHSFLSEVTVATTLSDPAWLGVWRHQLRWARTIRVSRGGGYLGLPVTQAGLWALLNILAGHYSMAVVLVVARVSMGVTGGFLVLRHWPALFAAALIPLWDLWAFVVWLAGLMGRTIHWRNGKAELLPDGRMQPLD</sequence>
<comment type="subcellular location">
    <subcellularLocation>
        <location evidence="1">Membrane</location>
        <topology evidence="1">Multi-pass membrane protein</topology>
    </subcellularLocation>
</comment>
<evidence type="ECO:0000313" key="11">
    <source>
        <dbReference type="Proteomes" id="UP000593892"/>
    </source>
</evidence>
<comment type="pathway">
    <text evidence="2">Lipid metabolism; sphingolipid metabolism.</text>
</comment>
<dbReference type="SUPFAM" id="SSF53448">
    <property type="entry name" value="Nucleotide-diphospho-sugar transferases"/>
    <property type="match status" value="1"/>
</dbReference>
<dbReference type="Gene3D" id="3.90.550.10">
    <property type="entry name" value="Spore Coat Polysaccharide Biosynthesis Protein SpsA, Chain A"/>
    <property type="match status" value="1"/>
</dbReference>
<gene>
    <name evidence="10" type="ORF">IRI77_29800</name>
</gene>
<dbReference type="GO" id="GO:0016020">
    <property type="term" value="C:membrane"/>
    <property type="evidence" value="ECO:0007669"/>
    <property type="project" value="UniProtKB-SubCell"/>
</dbReference>